<dbReference type="Proteomes" id="UP001295469">
    <property type="component" value="Chromosome C06"/>
</dbReference>
<reference evidence="1" key="1">
    <citation type="submission" date="2021-01" db="EMBL/GenBank/DDBJ databases">
        <authorList>
            <consortium name="Genoscope - CEA"/>
            <person name="William W."/>
        </authorList>
    </citation>
    <scope>NUCLEOTIDE SEQUENCE</scope>
</reference>
<name>A0A816Q2L1_BRANA</name>
<organism evidence="1">
    <name type="scientific">Brassica napus</name>
    <name type="common">Rape</name>
    <dbReference type="NCBI Taxonomy" id="3708"/>
    <lineage>
        <taxon>Eukaryota</taxon>
        <taxon>Viridiplantae</taxon>
        <taxon>Streptophyta</taxon>
        <taxon>Embryophyta</taxon>
        <taxon>Tracheophyta</taxon>
        <taxon>Spermatophyta</taxon>
        <taxon>Magnoliopsida</taxon>
        <taxon>eudicotyledons</taxon>
        <taxon>Gunneridae</taxon>
        <taxon>Pentapetalae</taxon>
        <taxon>rosids</taxon>
        <taxon>malvids</taxon>
        <taxon>Brassicales</taxon>
        <taxon>Brassicaceae</taxon>
        <taxon>Brassiceae</taxon>
        <taxon>Brassica</taxon>
    </lineage>
</organism>
<dbReference type="EMBL" id="HG994370">
    <property type="protein sequence ID" value="CAF2056516.1"/>
    <property type="molecule type" value="Genomic_DNA"/>
</dbReference>
<sequence length="50" mass="5828">MRVRFVTVFMYLDLSQRSLSDNDYNEMVVVVYGEISRFGWRESSLVSSAS</sequence>
<protein>
    <submittedName>
        <fullName evidence="1">(rape) hypothetical protein</fullName>
    </submittedName>
</protein>
<evidence type="ECO:0000313" key="1">
    <source>
        <dbReference type="EMBL" id="CAF2056516.1"/>
    </source>
</evidence>
<gene>
    <name evidence="1" type="ORF">DARMORV10_C06P12200.1</name>
</gene>
<proteinExistence type="predicted"/>
<dbReference type="AlphaFoldDB" id="A0A816Q2L1"/>
<accession>A0A816Q2L1</accession>